<keyword evidence="6" id="KW-0472">Membrane</keyword>
<evidence type="ECO:0000256" key="2">
    <source>
        <dbReference type="ARBA" id="ARBA00022803"/>
    </source>
</evidence>
<keyword evidence="3 5" id="KW-0238">DNA-binding</keyword>
<dbReference type="PROSITE" id="PS51755">
    <property type="entry name" value="OMPR_PHOB"/>
    <property type="match status" value="1"/>
</dbReference>
<evidence type="ECO:0000313" key="8">
    <source>
        <dbReference type="EMBL" id="MCV2866395.1"/>
    </source>
</evidence>
<dbReference type="Gene3D" id="3.40.50.10070">
    <property type="entry name" value="TolB, N-terminal domain"/>
    <property type="match status" value="1"/>
</dbReference>
<dbReference type="Gene3D" id="1.10.10.10">
    <property type="entry name" value="Winged helix-like DNA-binding domain superfamily/Winged helix DNA-binding domain"/>
    <property type="match status" value="1"/>
</dbReference>
<evidence type="ECO:0000256" key="5">
    <source>
        <dbReference type="PROSITE-ProRule" id="PRU01091"/>
    </source>
</evidence>
<name>A0ABT2Z5T7_9RHOB</name>
<dbReference type="PANTHER" id="PTHR44227:SF3">
    <property type="entry name" value="PROTEIN O-MANNOSYL-TRANSFERASE TMTC4"/>
    <property type="match status" value="1"/>
</dbReference>
<dbReference type="Pfam" id="PF00486">
    <property type="entry name" value="Trans_reg_C"/>
    <property type="match status" value="1"/>
</dbReference>
<dbReference type="InterPro" id="IPR019734">
    <property type="entry name" value="TPR_rpt"/>
</dbReference>
<keyword evidence="6" id="KW-0812">Transmembrane</keyword>
<dbReference type="InterPro" id="IPR052346">
    <property type="entry name" value="O-mannosyl-transferase_TMTC"/>
</dbReference>
<dbReference type="InterPro" id="IPR036388">
    <property type="entry name" value="WH-like_DNA-bd_sf"/>
</dbReference>
<dbReference type="SUPFAM" id="SSF46894">
    <property type="entry name" value="C-terminal effector domain of the bipartite response regulators"/>
    <property type="match status" value="1"/>
</dbReference>
<dbReference type="EMBL" id="JAOWLA010000018">
    <property type="protein sequence ID" value="MCV2866395.1"/>
    <property type="molecule type" value="Genomic_DNA"/>
</dbReference>
<evidence type="ECO:0000256" key="6">
    <source>
        <dbReference type="SAM" id="Phobius"/>
    </source>
</evidence>
<dbReference type="SMART" id="SM00028">
    <property type="entry name" value="TPR"/>
    <property type="match status" value="1"/>
</dbReference>
<evidence type="ECO:0000259" key="7">
    <source>
        <dbReference type="PROSITE" id="PS51755"/>
    </source>
</evidence>
<dbReference type="Proteomes" id="UP001652503">
    <property type="component" value="Unassembled WGS sequence"/>
</dbReference>
<feature type="transmembrane region" description="Helical" evidence="6">
    <location>
        <begin position="129"/>
        <end position="150"/>
    </location>
</feature>
<dbReference type="InterPro" id="IPR011990">
    <property type="entry name" value="TPR-like_helical_dom_sf"/>
</dbReference>
<dbReference type="PANTHER" id="PTHR44227">
    <property type="match status" value="1"/>
</dbReference>
<accession>A0ABT2Z5T7</accession>
<dbReference type="PROSITE" id="PS50005">
    <property type="entry name" value="TPR"/>
    <property type="match status" value="1"/>
</dbReference>
<dbReference type="InterPro" id="IPR016032">
    <property type="entry name" value="Sig_transdc_resp-reg_C-effctor"/>
</dbReference>
<proteinExistence type="predicted"/>
<evidence type="ECO:0000256" key="1">
    <source>
        <dbReference type="ARBA" id="ARBA00022737"/>
    </source>
</evidence>
<evidence type="ECO:0000256" key="3">
    <source>
        <dbReference type="ARBA" id="ARBA00023125"/>
    </source>
</evidence>
<sequence length="552" mass="60912">MSRKHDEIEPKSVAELRVGTFRFIKNTKELLDAEGQTVPLRSQSADVLAYLADRPGDLVTKAELIEAVWPDTFVTDDSLVQCIGDIRRALGDKKQRLVQTYPKKGYRLVDTSAPGALRRPALSQASRRWALPAFGAMAAAVLILFAAWVYKGAADLPVDLGDKPRIAVLSFDDFSVGPDKGYLSDAIAEGVITELARSSRIAVIARNSSFRYRDSDADVRQIGQELGVHYIVEGSQQKSGDSLKVTVQLILAASGEHLWAHTYDQEIGSLFAVQDAIVKTVADRIGVRIERPVPGSDPAMVSALHFHLQGIAIIHDSFDEASNAKDLVLNRRAIEADPGSQFGYIGLAHGYRAAATFGWQGLERQEALRLGLQNAKKALRIAPDDAAVHFALARLYDESGDRAMAMASFDKAIALNPSASNYLVGSTNPMLYAGQAKEAVERLKQAMGIDPFHQDWFHWQMGWALWELQDCEGALAAMMKMKKIDRGAHRMLAGIYACLDQVEKAQEAYKVFYAEAHEPTISEQRAEWQDIWTAPGSLDRWLDDMRVAGMKD</sequence>
<dbReference type="SUPFAM" id="SSF48452">
    <property type="entry name" value="TPR-like"/>
    <property type="match status" value="1"/>
</dbReference>
<dbReference type="RefSeq" id="WP_263722929.1">
    <property type="nucleotide sequence ID" value="NZ_JAOWLA010000018.1"/>
</dbReference>
<dbReference type="SMART" id="SM00862">
    <property type="entry name" value="Trans_reg_C"/>
    <property type="match status" value="1"/>
</dbReference>
<feature type="domain" description="OmpR/PhoB-type" evidence="7">
    <location>
        <begin position="13"/>
        <end position="110"/>
    </location>
</feature>
<gene>
    <name evidence="8" type="ORF">OE647_16890</name>
</gene>
<comment type="caution">
    <text evidence="8">The sequence shown here is derived from an EMBL/GenBank/DDBJ whole genome shotgun (WGS) entry which is preliminary data.</text>
</comment>
<organism evidence="8 9">
    <name type="scientific">Albidovulum sediminicola</name>
    <dbReference type="NCBI Taxonomy" id="2984331"/>
    <lineage>
        <taxon>Bacteria</taxon>
        <taxon>Pseudomonadati</taxon>
        <taxon>Pseudomonadota</taxon>
        <taxon>Alphaproteobacteria</taxon>
        <taxon>Rhodobacterales</taxon>
        <taxon>Paracoccaceae</taxon>
        <taxon>Albidovulum</taxon>
    </lineage>
</organism>
<reference evidence="8 9" key="1">
    <citation type="submission" date="2022-10" db="EMBL/GenBank/DDBJ databases">
        <title>Defluviimonas sp. nov., isolated from ocean surface water.</title>
        <authorList>
            <person name="He W."/>
            <person name="Wang L."/>
            <person name="Zhang D.-F."/>
        </authorList>
    </citation>
    <scope>NUCLEOTIDE SEQUENCE [LARGE SCALE GENOMIC DNA]</scope>
    <source>
        <strain evidence="8 9">WL0075</strain>
    </source>
</reference>
<feature type="repeat" description="TPR" evidence="4">
    <location>
        <begin position="386"/>
        <end position="419"/>
    </location>
</feature>
<keyword evidence="2 4" id="KW-0802">TPR repeat</keyword>
<dbReference type="Pfam" id="PF13181">
    <property type="entry name" value="TPR_8"/>
    <property type="match status" value="1"/>
</dbReference>
<keyword evidence="1" id="KW-0677">Repeat</keyword>
<evidence type="ECO:0000313" key="9">
    <source>
        <dbReference type="Proteomes" id="UP001652503"/>
    </source>
</evidence>
<protein>
    <submittedName>
        <fullName evidence="8">Winged helix-turn-helix domain-containing protein</fullName>
    </submittedName>
</protein>
<dbReference type="InterPro" id="IPR001867">
    <property type="entry name" value="OmpR/PhoB-type_DNA-bd"/>
</dbReference>
<evidence type="ECO:0000256" key="4">
    <source>
        <dbReference type="PROSITE-ProRule" id="PRU00339"/>
    </source>
</evidence>
<dbReference type="Gene3D" id="1.25.40.10">
    <property type="entry name" value="Tetratricopeptide repeat domain"/>
    <property type="match status" value="2"/>
</dbReference>
<dbReference type="CDD" id="cd00383">
    <property type="entry name" value="trans_reg_C"/>
    <property type="match status" value="1"/>
</dbReference>
<keyword evidence="6" id="KW-1133">Transmembrane helix</keyword>
<feature type="DNA-binding region" description="OmpR/PhoB-type" evidence="5">
    <location>
        <begin position="13"/>
        <end position="110"/>
    </location>
</feature>
<keyword evidence="9" id="KW-1185">Reference proteome</keyword>